<evidence type="ECO:0000256" key="5">
    <source>
        <dbReference type="ARBA" id="ARBA00022525"/>
    </source>
</evidence>
<accession>A0A5E5BS74</accession>
<evidence type="ECO:0000256" key="7">
    <source>
        <dbReference type="SAM" id="MobiDB-lite"/>
    </source>
</evidence>
<dbReference type="InterPro" id="IPR002371">
    <property type="entry name" value="FlgK"/>
</dbReference>
<dbReference type="Pfam" id="PF22638">
    <property type="entry name" value="FlgK_D1"/>
    <property type="match status" value="1"/>
</dbReference>
<keyword evidence="9" id="KW-0282">Flagellum</keyword>
<comment type="subcellular location">
    <subcellularLocation>
        <location evidence="1">Bacterial flagellum</location>
    </subcellularLocation>
    <subcellularLocation>
        <location evidence="2">Secreted</location>
    </subcellularLocation>
</comment>
<dbReference type="GO" id="GO:0005576">
    <property type="term" value="C:extracellular region"/>
    <property type="evidence" value="ECO:0007669"/>
    <property type="project" value="UniProtKB-SubCell"/>
</dbReference>
<protein>
    <recommendedName>
        <fullName evidence="4">Flagellar hook-associated protein 1</fullName>
    </recommendedName>
</protein>
<dbReference type="InterPro" id="IPR053927">
    <property type="entry name" value="FlgK_helical"/>
</dbReference>
<dbReference type="GO" id="GO:0005198">
    <property type="term" value="F:structural molecule activity"/>
    <property type="evidence" value="ECO:0007669"/>
    <property type="project" value="InterPro"/>
</dbReference>
<dbReference type="Proteomes" id="UP000382040">
    <property type="component" value="Unassembled WGS sequence"/>
</dbReference>
<evidence type="ECO:0000256" key="4">
    <source>
        <dbReference type="ARBA" id="ARBA00016244"/>
    </source>
</evidence>
<dbReference type="AlphaFoldDB" id="A0A5E5BS74"/>
<evidence type="ECO:0000313" key="9">
    <source>
        <dbReference type="EMBL" id="VVE88268.1"/>
    </source>
</evidence>
<evidence type="ECO:0000256" key="2">
    <source>
        <dbReference type="ARBA" id="ARBA00004613"/>
    </source>
</evidence>
<name>A0A5E5BS74_9BURK</name>
<dbReference type="GO" id="GO:0009424">
    <property type="term" value="C:bacterial-type flagellum hook"/>
    <property type="evidence" value="ECO:0007669"/>
    <property type="project" value="InterPro"/>
</dbReference>
<gene>
    <name evidence="9" type="ORF">PBR20603_02217</name>
</gene>
<evidence type="ECO:0000313" key="10">
    <source>
        <dbReference type="Proteomes" id="UP000382040"/>
    </source>
</evidence>
<dbReference type="OrthoDB" id="9802553at2"/>
<keyword evidence="10" id="KW-1185">Reference proteome</keyword>
<dbReference type="EMBL" id="CABPST010000004">
    <property type="protein sequence ID" value="VVE88268.1"/>
    <property type="molecule type" value="Genomic_DNA"/>
</dbReference>
<comment type="similarity">
    <text evidence="3">Belongs to the flagella basal body rod proteins family.</text>
</comment>
<keyword evidence="9" id="KW-0966">Cell projection</keyword>
<reference evidence="9 10" key="1">
    <citation type="submission" date="2019-08" db="EMBL/GenBank/DDBJ databases">
        <authorList>
            <person name="Peeters C."/>
        </authorList>
    </citation>
    <scope>NUCLEOTIDE SEQUENCE [LARGE SCALE GENOMIC DNA]</scope>
    <source>
        <strain evidence="9 10">LMG 20603</strain>
    </source>
</reference>
<feature type="region of interest" description="Disordered" evidence="7">
    <location>
        <begin position="292"/>
        <end position="317"/>
    </location>
</feature>
<dbReference type="PANTHER" id="PTHR30033:SF1">
    <property type="entry name" value="FLAGELLAR HOOK-ASSOCIATED PROTEIN 1"/>
    <property type="match status" value="1"/>
</dbReference>
<dbReference type="SUPFAM" id="SSF64518">
    <property type="entry name" value="Phase 1 flagellin"/>
    <property type="match status" value="1"/>
</dbReference>
<organism evidence="9 10">
    <name type="scientific">Pandoraea bronchicola</name>
    <dbReference type="NCBI Taxonomy" id="2508287"/>
    <lineage>
        <taxon>Bacteria</taxon>
        <taxon>Pseudomonadati</taxon>
        <taxon>Pseudomonadota</taxon>
        <taxon>Betaproteobacteria</taxon>
        <taxon>Burkholderiales</taxon>
        <taxon>Burkholderiaceae</taxon>
        <taxon>Pandoraea</taxon>
    </lineage>
</organism>
<dbReference type="PANTHER" id="PTHR30033">
    <property type="entry name" value="FLAGELLAR HOOK-ASSOCIATED PROTEIN 1"/>
    <property type="match status" value="1"/>
</dbReference>
<evidence type="ECO:0000256" key="6">
    <source>
        <dbReference type="ARBA" id="ARBA00023143"/>
    </source>
</evidence>
<keyword evidence="9" id="KW-0969">Cilium</keyword>
<sequence length="444" mass="47238">MNMLNIATQGVKTAQSLLDNESLNISQMSNSAYTRRNVRVTSRADGTVQAQEVVRVAGLEQRRQLWRAVSGASELEVQKPHAHALLTQLGGTDVASDPLGLRDFVRALDHEAQTVGGDVHADEVFAALGRVAERANTMFAALEGMRENLNLVRAGDTEKVNRLTVTLADLNRLHRLVPDEAGRLAIEDQRDQALGELAAFIDVDVREDTSGGYHVLTRSGHPLVLGNRAAQLEALPDGGYALVAGASRVNVPVDSMGGRLGGHDRFLSRELDQRIADVTDVARSLAEQLNRAHADDQSSSFSATPLLSLTTGPSGAPRMERTLATAQGLDLNADSVNGNGKTLQRLKGAIHASVSLPGRVSGTLVEAMSALAADTGRRASEIEASHTSAGAVLVSARTQFQKQAGVDETEAGGALMSYMKLYRANARVASVANELFDATLAMVR</sequence>
<evidence type="ECO:0000256" key="3">
    <source>
        <dbReference type="ARBA" id="ARBA00009677"/>
    </source>
</evidence>
<feature type="compositionally biased region" description="Polar residues" evidence="7">
    <location>
        <begin position="297"/>
        <end position="313"/>
    </location>
</feature>
<evidence type="ECO:0000259" key="8">
    <source>
        <dbReference type="Pfam" id="PF22638"/>
    </source>
</evidence>
<dbReference type="RefSeq" id="WP_150559567.1">
    <property type="nucleotide sequence ID" value="NZ_CABPST010000004.1"/>
</dbReference>
<proteinExistence type="inferred from homology"/>
<evidence type="ECO:0000256" key="1">
    <source>
        <dbReference type="ARBA" id="ARBA00004365"/>
    </source>
</evidence>
<keyword evidence="5" id="KW-0964">Secreted</keyword>
<keyword evidence="6" id="KW-0975">Bacterial flagellum</keyword>
<dbReference type="GO" id="GO:0044780">
    <property type="term" value="P:bacterial-type flagellum assembly"/>
    <property type="evidence" value="ECO:0007669"/>
    <property type="project" value="InterPro"/>
</dbReference>
<feature type="domain" description="Flagellar hook-associated protein FlgK helical" evidence="8">
    <location>
        <begin position="101"/>
        <end position="296"/>
    </location>
</feature>